<comment type="caution">
    <text evidence="4">The sequence shown here is derived from an EMBL/GenBank/DDBJ whole genome shotgun (WGS) entry which is preliminary data.</text>
</comment>
<dbReference type="Proteomes" id="UP000232684">
    <property type="component" value="Unassembled WGS sequence"/>
</dbReference>
<dbReference type="Pfam" id="PF09687">
    <property type="entry name" value="PRESAN"/>
    <property type="match status" value="1"/>
</dbReference>
<evidence type="ECO:0000313" key="4">
    <source>
        <dbReference type="EMBL" id="PKC49475.1"/>
    </source>
</evidence>
<proteinExistence type="predicted"/>
<dbReference type="EMBL" id="QFXU01000012">
    <property type="protein sequence ID" value="KAF4329519.1"/>
    <property type="molecule type" value="Genomic_DNA"/>
</dbReference>
<evidence type="ECO:0000259" key="2">
    <source>
        <dbReference type="Pfam" id="PF09687"/>
    </source>
</evidence>
<keyword evidence="1" id="KW-1133">Transmembrane helix</keyword>
<evidence type="ECO:0000313" key="6">
    <source>
        <dbReference type="Proteomes" id="UP000754359"/>
    </source>
</evidence>
<dbReference type="NCBIfam" id="TIGR01639">
    <property type="entry name" value="P_fal_TIGR01639"/>
    <property type="match status" value="1"/>
</dbReference>
<sequence length="291" mass="34478">MEEENDLNHFVLKYILVIILGVLCAEFCVMVIHIMNSRVVPRAVWPNQSLHHVLPSVRITSAKRRRMNYNDDDAYDESHYNHNSTNNGNSDKAEDIWNGIDSIFNRIMQNIKDNSYKDYPSLHRVVDYNDLSRNLSREELNAVLRGLNDDTPRNDLISIWNHVVRINRDGMVDIINSILLYVNNFVRNYKNGKLDVKEILEELKIDEKSLRLFKTSSLKEISSCDFKYYNDFYTLLNNEKKIEDIKDLINSYMKFADDTKKKIYHNYIKQFKESFEKYIEKKNNTPKESTE</sequence>
<dbReference type="SMR" id="A0A2I0C1M2"/>
<reference evidence="3 6" key="2">
    <citation type="submission" date="2018-05" db="EMBL/GenBank/DDBJ databases">
        <title>Genome assembly of Plasmodium falciparum NF54 DiCre.</title>
        <authorList>
            <person name="Baumgarten S."/>
            <person name="Treeck M."/>
            <person name="Scherf A."/>
        </authorList>
    </citation>
    <scope>NUCLEOTIDE SEQUENCE [LARGE SCALE GENOMIC DNA]</scope>
    <source>
        <strain evidence="3">NF54</strain>
    </source>
</reference>
<reference evidence="4 5" key="1">
    <citation type="submission" date="2017-11" db="EMBL/GenBank/DDBJ databases">
        <title>Plasmodium falciparum NF54 genome assembly.</title>
        <authorList>
            <person name="Bryant J.M."/>
            <person name="Baumgarten S."/>
            <person name="Scheidig-Benatar C."/>
            <person name="Scherf A."/>
        </authorList>
    </citation>
    <scope>NUCLEOTIDE SEQUENCE [LARGE SCALE GENOMIC DNA]</scope>
    <source>
        <strain evidence="4">NF54</strain>
    </source>
</reference>
<dbReference type="VEuPathDB" id="PlasmoDB:PfNF54_140081000"/>
<organism evidence="4 5">
    <name type="scientific">Plasmodium falciparum (isolate NF54)</name>
    <dbReference type="NCBI Taxonomy" id="5843"/>
    <lineage>
        <taxon>Eukaryota</taxon>
        <taxon>Sar</taxon>
        <taxon>Alveolata</taxon>
        <taxon>Apicomplexa</taxon>
        <taxon>Aconoidasida</taxon>
        <taxon>Haemosporida</taxon>
        <taxon>Plasmodiidae</taxon>
        <taxon>Plasmodium</taxon>
        <taxon>Plasmodium (Laverania)</taxon>
    </lineage>
</organism>
<evidence type="ECO:0000313" key="5">
    <source>
        <dbReference type="Proteomes" id="UP000232684"/>
    </source>
</evidence>
<evidence type="ECO:0000313" key="3">
    <source>
        <dbReference type="EMBL" id="KAF4329519.1"/>
    </source>
</evidence>
<dbReference type="Gene3D" id="6.10.280.180">
    <property type="entry name" value="Plasmodium RESA, N-terminal helical domain"/>
    <property type="match status" value="1"/>
</dbReference>
<dbReference type="EMBL" id="NYMT01000001">
    <property type="protein sequence ID" value="PKC49475.1"/>
    <property type="molecule type" value="Genomic_DNA"/>
</dbReference>
<feature type="transmembrane region" description="Helical" evidence="1">
    <location>
        <begin position="12"/>
        <end position="32"/>
    </location>
</feature>
<dbReference type="InterPro" id="IPR044885">
    <property type="entry name" value="PRESA_N_sf"/>
</dbReference>
<keyword evidence="1" id="KW-0472">Membrane</keyword>
<dbReference type="Proteomes" id="UP000754359">
    <property type="component" value="Unassembled WGS sequence"/>
</dbReference>
<dbReference type="InterPro" id="IPR006526">
    <property type="entry name" value="Export_prot_PHISTa/b/c"/>
</dbReference>
<gene>
    <name evidence="4" type="ORF">CK202_0180</name>
    <name evidence="3" type="ORF">CYL21_2710</name>
</gene>
<feature type="domain" description="Plasmodium RESA N-terminal" evidence="2">
    <location>
        <begin position="134"/>
        <end position="266"/>
    </location>
</feature>
<dbReference type="InterPro" id="IPR019111">
    <property type="entry name" value="PRESA_N"/>
</dbReference>
<protein>
    <recommendedName>
        <fullName evidence="2">Plasmodium RESA N-terminal domain-containing protein</fullName>
    </recommendedName>
</protein>
<name>A0A2I0C1M2_PLAFO</name>
<accession>A0A2I0C1M2</accession>
<keyword evidence="1" id="KW-0812">Transmembrane</keyword>
<evidence type="ECO:0000256" key="1">
    <source>
        <dbReference type="SAM" id="Phobius"/>
    </source>
</evidence>
<dbReference type="AlphaFoldDB" id="A0A2I0C1M2"/>